<dbReference type="STRING" id="1314783.A0A165N8X5"/>
<dbReference type="Proteomes" id="UP000076727">
    <property type="component" value="Unassembled WGS sequence"/>
</dbReference>
<accession>A0A165N8X5</accession>
<dbReference type="Gene3D" id="2.60.120.260">
    <property type="entry name" value="Galactose-binding domain-like"/>
    <property type="match status" value="1"/>
</dbReference>
<evidence type="ECO:0000313" key="2">
    <source>
        <dbReference type="Proteomes" id="UP000076727"/>
    </source>
</evidence>
<reference evidence="1 2" key="1">
    <citation type="journal article" date="2016" name="Mol. Biol. Evol.">
        <title>Comparative Genomics of Early-Diverging Mushroom-Forming Fungi Provides Insights into the Origins of Lignocellulose Decay Capabilities.</title>
        <authorList>
            <person name="Nagy L.G."/>
            <person name="Riley R."/>
            <person name="Tritt A."/>
            <person name="Adam C."/>
            <person name="Daum C."/>
            <person name="Floudas D."/>
            <person name="Sun H."/>
            <person name="Yadav J.S."/>
            <person name="Pangilinan J."/>
            <person name="Larsson K.H."/>
            <person name="Matsuura K."/>
            <person name="Barry K."/>
            <person name="Labutti K."/>
            <person name="Kuo R."/>
            <person name="Ohm R.A."/>
            <person name="Bhattacharya S.S."/>
            <person name="Shirouzu T."/>
            <person name="Yoshinaga Y."/>
            <person name="Martin F.M."/>
            <person name="Grigoriev I.V."/>
            <person name="Hibbett D.S."/>
        </authorList>
    </citation>
    <scope>NUCLEOTIDE SEQUENCE [LARGE SCALE GENOMIC DNA]</scope>
    <source>
        <strain evidence="1 2">L-15889</strain>
    </source>
</reference>
<organism evidence="1 2">
    <name type="scientific">Daedalea quercina L-15889</name>
    <dbReference type="NCBI Taxonomy" id="1314783"/>
    <lineage>
        <taxon>Eukaryota</taxon>
        <taxon>Fungi</taxon>
        <taxon>Dikarya</taxon>
        <taxon>Basidiomycota</taxon>
        <taxon>Agaricomycotina</taxon>
        <taxon>Agaricomycetes</taxon>
        <taxon>Polyporales</taxon>
        <taxon>Fomitopsis</taxon>
    </lineage>
</organism>
<dbReference type="AlphaFoldDB" id="A0A165N8X5"/>
<dbReference type="OrthoDB" id="2563669at2759"/>
<name>A0A165N8X5_9APHY</name>
<sequence length="215" mass="23490">MNFTLDDDASQIIYSAGWAIQGTHSADLDQYFERTFHVAEQDGASVNITFSGSAIAIYGSTGPGHADYTVQFDDDVLPSQSAYASTTQFQQLLFQRDFSSSNAAGTHFVSLKAVFTDQGNWLDLDFLTFTDGNITSGASTTAAVATVTPPYLSNAHLTRSLVSPFTVHHDRSIRSGHAPSEETPASVWLHCVRARRHTPHRLIRTRVLHASARLS</sequence>
<dbReference type="EMBL" id="KV429085">
    <property type="protein sequence ID" value="KZT66672.1"/>
    <property type="molecule type" value="Genomic_DNA"/>
</dbReference>
<protein>
    <submittedName>
        <fullName evidence="1">Uncharacterized protein</fullName>
    </submittedName>
</protein>
<gene>
    <name evidence="1" type="ORF">DAEQUDRAFT_442196</name>
</gene>
<evidence type="ECO:0000313" key="1">
    <source>
        <dbReference type="EMBL" id="KZT66672.1"/>
    </source>
</evidence>
<keyword evidence="2" id="KW-1185">Reference proteome</keyword>
<proteinExistence type="predicted"/>